<dbReference type="PANTHER" id="PTHR48106">
    <property type="entry name" value="QUINONE OXIDOREDUCTASE PIG3-RELATED"/>
    <property type="match status" value="1"/>
</dbReference>
<dbReference type="Pfam" id="PF08240">
    <property type="entry name" value="ADH_N"/>
    <property type="match status" value="1"/>
</dbReference>
<sequence length="337" mass="35392">MTTLDIMPENTANTVTPETMQAIVQTEEKVTASLELQEVPVPTLKSGEVLVEVKAAGVNRADLLQTQGNYPVPPGASEILGLECAGVIVDAGDTDRSIGEEVACLLTGGGYAQFVAVPQGQLMPIPNGYSFVEAASIVEVACTVWSNIGMLAGLKEGDLFLIHGGAGGIGTFAIQMGKALGATVAVTAGSAEKLETCKELGADILINYKEEDFAETLKNQADVILDIIGAKYLAQNVKAMAKDGHMVTIGMQGGVKGELNLGHLLAKRGTISATALRGRDVEDKARIVRSTVDNIWPLLNNKKISHHIDHTLPLAQAAEALQKLQEGTVTGKLVLTT</sequence>
<evidence type="ECO:0000256" key="2">
    <source>
        <dbReference type="ARBA" id="ARBA00023002"/>
    </source>
</evidence>
<dbReference type="GO" id="GO:0008270">
    <property type="term" value="F:zinc ion binding"/>
    <property type="evidence" value="ECO:0007669"/>
    <property type="project" value="InterPro"/>
</dbReference>
<dbReference type="Proteomes" id="UP000068067">
    <property type="component" value="Chromosome"/>
</dbReference>
<dbReference type="Pfam" id="PF00107">
    <property type="entry name" value="ADH_zinc_N"/>
    <property type="match status" value="1"/>
</dbReference>
<proteinExistence type="predicted"/>
<dbReference type="NCBIfam" id="TIGR02824">
    <property type="entry name" value="quinone_pig3"/>
    <property type="match status" value="1"/>
</dbReference>
<keyword evidence="5" id="KW-1185">Reference proteome</keyword>
<dbReference type="InterPro" id="IPR011032">
    <property type="entry name" value="GroES-like_sf"/>
</dbReference>
<dbReference type="KEGG" id="cdx:CDES_01155"/>
<dbReference type="Gene3D" id="3.40.50.720">
    <property type="entry name" value="NAD(P)-binding Rossmann-like Domain"/>
    <property type="match status" value="1"/>
</dbReference>
<dbReference type="AlphaFoldDB" id="A0A0M5ILI5"/>
<gene>
    <name evidence="4" type="ORF">CDES_01155</name>
</gene>
<dbReference type="SUPFAM" id="SSF50129">
    <property type="entry name" value="GroES-like"/>
    <property type="match status" value="1"/>
</dbReference>
<dbReference type="SMART" id="SM00829">
    <property type="entry name" value="PKS_ER"/>
    <property type="match status" value="1"/>
</dbReference>
<dbReference type="InterPro" id="IPR013154">
    <property type="entry name" value="ADH-like_N"/>
</dbReference>
<dbReference type="PATRIC" id="fig|931089.4.peg.240"/>
<dbReference type="InterPro" id="IPR014189">
    <property type="entry name" value="Quinone_OxRdtase_PIG3"/>
</dbReference>
<dbReference type="PROSITE" id="PS01162">
    <property type="entry name" value="QOR_ZETA_CRYSTAL"/>
    <property type="match status" value="1"/>
</dbReference>
<dbReference type="GO" id="GO:0016651">
    <property type="term" value="F:oxidoreductase activity, acting on NAD(P)H"/>
    <property type="evidence" value="ECO:0007669"/>
    <property type="project" value="TreeGrafter"/>
</dbReference>
<feature type="domain" description="Enoyl reductase (ER)" evidence="3">
    <location>
        <begin position="29"/>
        <end position="335"/>
    </location>
</feature>
<dbReference type="EMBL" id="CP009220">
    <property type="protein sequence ID" value="ALC04711.1"/>
    <property type="molecule type" value="Genomic_DNA"/>
</dbReference>
<keyword evidence="2" id="KW-0560">Oxidoreductase</keyword>
<dbReference type="Gene3D" id="3.90.180.10">
    <property type="entry name" value="Medium-chain alcohol dehydrogenases, catalytic domain"/>
    <property type="match status" value="1"/>
</dbReference>
<dbReference type="InterPro" id="IPR002364">
    <property type="entry name" value="Quin_OxRdtase/zeta-crystal_CS"/>
</dbReference>
<dbReference type="InterPro" id="IPR020843">
    <property type="entry name" value="ER"/>
</dbReference>
<name>A0A0M5ILI5_9CORY</name>
<protein>
    <submittedName>
        <fullName evidence="4">NADPH:quinone reductase or related Zn-dependent oxidoreductase</fullName>
    </submittedName>
</protein>
<dbReference type="GO" id="GO:0070402">
    <property type="term" value="F:NADPH binding"/>
    <property type="evidence" value="ECO:0007669"/>
    <property type="project" value="TreeGrafter"/>
</dbReference>
<evidence type="ECO:0000256" key="1">
    <source>
        <dbReference type="ARBA" id="ARBA00022857"/>
    </source>
</evidence>
<dbReference type="CDD" id="cd05276">
    <property type="entry name" value="p53_inducible_oxidoreductase"/>
    <property type="match status" value="1"/>
</dbReference>
<evidence type="ECO:0000313" key="4">
    <source>
        <dbReference type="EMBL" id="ALC04711.1"/>
    </source>
</evidence>
<dbReference type="PANTHER" id="PTHR48106:SF8">
    <property type="entry name" value="OS02G0805600 PROTEIN"/>
    <property type="match status" value="1"/>
</dbReference>
<accession>A0A0M5ILI5</accession>
<evidence type="ECO:0000313" key="5">
    <source>
        <dbReference type="Proteomes" id="UP000068067"/>
    </source>
</evidence>
<dbReference type="SUPFAM" id="SSF51735">
    <property type="entry name" value="NAD(P)-binding Rossmann-fold domains"/>
    <property type="match status" value="1"/>
</dbReference>
<organism evidence="4 5">
    <name type="scientific">Corynebacterium deserti GIMN1.010</name>
    <dbReference type="NCBI Taxonomy" id="931089"/>
    <lineage>
        <taxon>Bacteria</taxon>
        <taxon>Bacillati</taxon>
        <taxon>Actinomycetota</taxon>
        <taxon>Actinomycetes</taxon>
        <taxon>Mycobacteriales</taxon>
        <taxon>Corynebacteriaceae</taxon>
        <taxon>Corynebacterium</taxon>
    </lineage>
</organism>
<keyword evidence="1" id="KW-0521">NADP</keyword>
<dbReference type="InterPro" id="IPR036291">
    <property type="entry name" value="NAD(P)-bd_dom_sf"/>
</dbReference>
<reference evidence="4 5" key="1">
    <citation type="submission" date="2014-08" db="EMBL/GenBank/DDBJ databases">
        <title>Complete genome sequence of Corynebacterium deserti GIMN1.010 (=DSM 45689), isolated from desert sand in western China.</title>
        <authorList>
            <person name="Ruckert C."/>
            <person name="Albersmeier A."/>
            <person name="Kalinowski J."/>
        </authorList>
    </citation>
    <scope>NUCLEOTIDE SEQUENCE [LARGE SCALE GENOMIC DNA]</scope>
    <source>
        <strain evidence="4 5">GIMN1.010</strain>
    </source>
</reference>
<dbReference type="InterPro" id="IPR013149">
    <property type="entry name" value="ADH-like_C"/>
</dbReference>
<evidence type="ECO:0000259" key="3">
    <source>
        <dbReference type="SMART" id="SM00829"/>
    </source>
</evidence>
<dbReference type="STRING" id="931089.CDES_01155"/>